<dbReference type="GO" id="GO:0004435">
    <property type="term" value="F:phosphatidylinositol-4,5-bisphosphate phospholipase C activity"/>
    <property type="evidence" value="ECO:0007669"/>
    <property type="project" value="UniProtKB-EC"/>
</dbReference>
<evidence type="ECO:0000256" key="5">
    <source>
        <dbReference type="SAM" id="MobiDB-lite"/>
    </source>
</evidence>
<dbReference type="PRINTS" id="PR00390">
    <property type="entry name" value="PHPHLIPASEC"/>
</dbReference>
<dbReference type="SMART" id="SM00239">
    <property type="entry name" value="C2"/>
    <property type="match status" value="1"/>
</dbReference>
<name>A0A8T2UNS7_CERRI</name>
<comment type="caution">
    <text evidence="8">The sequence shown here is derived from an EMBL/GenBank/DDBJ whole genome shotgun (WGS) entry which is preliminary data.</text>
</comment>
<dbReference type="OMA" id="EGEAHMT"/>
<dbReference type="OrthoDB" id="269822at2759"/>
<feature type="domain" description="PI-PLC Y-box" evidence="7">
    <location>
        <begin position="336"/>
        <end position="423"/>
    </location>
</feature>
<dbReference type="GO" id="GO:0051209">
    <property type="term" value="P:release of sequestered calcium ion into cytosol"/>
    <property type="evidence" value="ECO:0007669"/>
    <property type="project" value="TreeGrafter"/>
</dbReference>
<feature type="compositionally biased region" description="Basic and acidic residues" evidence="5">
    <location>
        <begin position="294"/>
        <end position="304"/>
    </location>
</feature>
<dbReference type="Gene3D" id="3.20.20.190">
    <property type="entry name" value="Phosphatidylinositol (PI) phosphodiesterase"/>
    <property type="match status" value="1"/>
</dbReference>
<dbReference type="Pfam" id="PF00388">
    <property type="entry name" value="PI-PLC-X"/>
    <property type="match status" value="1"/>
</dbReference>
<dbReference type="Gene3D" id="2.60.40.150">
    <property type="entry name" value="C2 domain"/>
    <property type="match status" value="1"/>
</dbReference>
<dbReference type="PROSITE" id="PS50004">
    <property type="entry name" value="C2"/>
    <property type="match status" value="1"/>
</dbReference>
<comment type="subcellular location">
    <subcellularLocation>
        <location evidence="2">Cell membrane</location>
        <topology evidence="2">Peripheral membrane protein</topology>
    </subcellularLocation>
</comment>
<evidence type="ECO:0000259" key="7">
    <source>
        <dbReference type="PROSITE" id="PS50008"/>
    </source>
</evidence>
<dbReference type="EC" id="3.1.4.11" evidence="4"/>
<gene>
    <name evidence="8" type="ORF">KP509_05G054300</name>
</gene>
<dbReference type="EMBL" id="CM035410">
    <property type="protein sequence ID" value="KAH7437052.1"/>
    <property type="molecule type" value="Genomic_DNA"/>
</dbReference>
<dbReference type="AlphaFoldDB" id="A0A8T2UNS7"/>
<dbReference type="GO" id="GO:0005886">
    <property type="term" value="C:plasma membrane"/>
    <property type="evidence" value="ECO:0007669"/>
    <property type="project" value="UniProtKB-SubCell"/>
</dbReference>
<evidence type="ECO:0000313" key="9">
    <source>
        <dbReference type="Proteomes" id="UP000825935"/>
    </source>
</evidence>
<dbReference type="SMART" id="SM00149">
    <property type="entry name" value="PLCYc"/>
    <property type="match status" value="1"/>
</dbReference>
<keyword evidence="4" id="KW-0378">Hydrolase</keyword>
<dbReference type="EMBL" id="CM035410">
    <property type="protein sequence ID" value="KAH7437051.1"/>
    <property type="molecule type" value="Genomic_DNA"/>
</dbReference>
<dbReference type="InterPro" id="IPR000909">
    <property type="entry name" value="PLipase_C_PInositol-sp_X_dom"/>
</dbReference>
<dbReference type="SUPFAM" id="SSF49562">
    <property type="entry name" value="C2 domain (Calcium/lipid-binding domain, CaLB)"/>
    <property type="match status" value="1"/>
</dbReference>
<dbReference type="GO" id="GO:0016042">
    <property type="term" value="P:lipid catabolic process"/>
    <property type="evidence" value="ECO:0007669"/>
    <property type="project" value="UniProtKB-KW"/>
</dbReference>
<keyword evidence="4" id="KW-0442">Lipid degradation</keyword>
<dbReference type="InterPro" id="IPR035892">
    <property type="entry name" value="C2_domain_sf"/>
</dbReference>
<dbReference type="PANTHER" id="PTHR10336">
    <property type="entry name" value="PHOSPHOINOSITIDE-SPECIFIC PHOSPHOLIPASE C FAMILY PROTEIN"/>
    <property type="match status" value="1"/>
</dbReference>
<keyword evidence="3" id="KW-0807">Transducer</keyword>
<dbReference type="SMART" id="SM00148">
    <property type="entry name" value="PLCXc"/>
    <property type="match status" value="1"/>
</dbReference>
<feature type="domain" description="C2" evidence="6">
    <location>
        <begin position="423"/>
        <end position="553"/>
    </location>
</feature>
<dbReference type="InterPro" id="IPR017946">
    <property type="entry name" value="PLC-like_Pdiesterase_TIM-brl"/>
</dbReference>
<evidence type="ECO:0000256" key="4">
    <source>
        <dbReference type="RuleBase" id="RU361133"/>
    </source>
</evidence>
<protein>
    <recommendedName>
        <fullName evidence="4">Phosphoinositide phospholipase C</fullName>
        <ecNumber evidence="4">3.1.4.11</ecNumber>
    </recommendedName>
</protein>
<dbReference type="CDD" id="cd00275">
    <property type="entry name" value="C2_PLC_like"/>
    <property type="match status" value="1"/>
</dbReference>
<dbReference type="InterPro" id="IPR000008">
    <property type="entry name" value="C2_dom"/>
</dbReference>
<evidence type="ECO:0000256" key="2">
    <source>
        <dbReference type="ARBA" id="ARBA00004202"/>
    </source>
</evidence>
<comment type="catalytic activity">
    <reaction evidence="1 4">
        <text>a 1,2-diacyl-sn-glycero-3-phospho-(1D-myo-inositol-4,5-bisphosphate) + H2O = 1D-myo-inositol 1,4,5-trisphosphate + a 1,2-diacyl-sn-glycerol + H(+)</text>
        <dbReference type="Rhea" id="RHEA:33179"/>
        <dbReference type="ChEBI" id="CHEBI:15377"/>
        <dbReference type="ChEBI" id="CHEBI:15378"/>
        <dbReference type="ChEBI" id="CHEBI:17815"/>
        <dbReference type="ChEBI" id="CHEBI:58456"/>
        <dbReference type="ChEBI" id="CHEBI:203600"/>
        <dbReference type="EC" id="3.1.4.11"/>
    </reaction>
</comment>
<dbReference type="PANTHER" id="PTHR10336:SF204">
    <property type="entry name" value="PHOSPHOINOSITIDE PHOSPHOLIPASE C 4-RELATED"/>
    <property type="match status" value="1"/>
</dbReference>
<evidence type="ECO:0000313" key="8">
    <source>
        <dbReference type="EMBL" id="KAH7437052.1"/>
    </source>
</evidence>
<dbReference type="EMBL" id="CM035410">
    <property type="protein sequence ID" value="KAH7437053.1"/>
    <property type="molecule type" value="Genomic_DNA"/>
</dbReference>
<evidence type="ECO:0000256" key="1">
    <source>
        <dbReference type="ARBA" id="ARBA00001195"/>
    </source>
</evidence>
<dbReference type="Pfam" id="PF00387">
    <property type="entry name" value="PI-PLC-Y"/>
    <property type="match status" value="1"/>
</dbReference>
<keyword evidence="4" id="KW-0443">Lipid metabolism</keyword>
<organism evidence="8 9">
    <name type="scientific">Ceratopteris richardii</name>
    <name type="common">Triangle waterfern</name>
    <dbReference type="NCBI Taxonomy" id="49495"/>
    <lineage>
        <taxon>Eukaryota</taxon>
        <taxon>Viridiplantae</taxon>
        <taxon>Streptophyta</taxon>
        <taxon>Embryophyta</taxon>
        <taxon>Tracheophyta</taxon>
        <taxon>Polypodiopsida</taxon>
        <taxon>Polypodiidae</taxon>
        <taxon>Polypodiales</taxon>
        <taxon>Pteridineae</taxon>
        <taxon>Pteridaceae</taxon>
        <taxon>Parkerioideae</taxon>
        <taxon>Ceratopteris</taxon>
    </lineage>
</organism>
<dbReference type="InterPro" id="IPR001711">
    <property type="entry name" value="PLipase_C_Pinositol-sp_Y"/>
</dbReference>
<reference evidence="8" key="1">
    <citation type="submission" date="2021-08" db="EMBL/GenBank/DDBJ databases">
        <title>WGS assembly of Ceratopteris richardii.</title>
        <authorList>
            <person name="Marchant D.B."/>
            <person name="Chen G."/>
            <person name="Jenkins J."/>
            <person name="Shu S."/>
            <person name="Leebens-Mack J."/>
            <person name="Grimwood J."/>
            <person name="Schmutz J."/>
            <person name="Soltis P."/>
            <person name="Soltis D."/>
            <person name="Chen Z.-H."/>
        </authorList>
    </citation>
    <scope>NUCLEOTIDE SEQUENCE</scope>
    <source>
        <strain evidence="8">Whitten #5841</strain>
        <tissue evidence="8">Leaf</tissue>
    </source>
</reference>
<proteinExistence type="predicted"/>
<sequence>MVLTPSSDNFKTLFQSHFTHGTMDPVELHKFLVEVQNEHNVSEAQAKAMMQEFSKTSGIPSFNLQNFIDFLFDTKYNFAINTQIHHDMTSTMSHYFIFTGHNSYLTGNQLSSSSSEKPIVEALRRGVRVVELDLWPNSNEDDVSVFHGKTLTSSVSFETCLLAIKENAFLKSDFPVIVTLEDHLPPKLQEKAAKTICETFGEILYKPKEKDLKEFPSPQELKRRILISTKPPKIPDDDTIKKTKEMIATNEIQDGGSFVRKDISSAGYPIKDIGVSTEAFVNKDEGSDEDSDPPESRPDTHVSTDYRRLISIRAGKPKGVSLVDALKVAAQVKRVSLSEPQLKSVAESNSTEVVKFTHSNFLRVYPYGLRFDSSNYDPMLAWAHGAQMVALNMQGYGKYLWIVQGFFRGNGGCGYVRKPPFLQPGSTYVNMFDPENPLPVKLRLKVRILTGYGWLEFYGKRSFDTLSDPDFYTRVGIAGVDADKIMKRTKTKKNKWIPWWDEEFEFELRVPELAVLRLEVYEEDQGARDDFAGQICLPVSELKSGYKVVHLCNGKGDVMELADGKEAIKLLLKIQISAC</sequence>
<dbReference type="Proteomes" id="UP000825935">
    <property type="component" value="Chromosome 5"/>
</dbReference>
<dbReference type="InterPro" id="IPR001192">
    <property type="entry name" value="PI-PLC_fam"/>
</dbReference>
<evidence type="ECO:0000256" key="3">
    <source>
        <dbReference type="ARBA" id="ARBA00023224"/>
    </source>
</evidence>
<dbReference type="Gene3D" id="1.10.238.10">
    <property type="entry name" value="EF-hand"/>
    <property type="match status" value="1"/>
</dbReference>
<dbReference type="PROSITE" id="PS50007">
    <property type="entry name" value="PIPLC_X_DOMAIN"/>
    <property type="match status" value="1"/>
</dbReference>
<dbReference type="GO" id="GO:0048015">
    <property type="term" value="P:phosphatidylinositol-mediated signaling"/>
    <property type="evidence" value="ECO:0007669"/>
    <property type="project" value="TreeGrafter"/>
</dbReference>
<accession>A0A8T2UNS7</accession>
<feature type="region of interest" description="Disordered" evidence="5">
    <location>
        <begin position="282"/>
        <end position="304"/>
    </location>
</feature>
<keyword evidence="9" id="KW-1185">Reference proteome</keyword>
<dbReference type="SUPFAM" id="SSF51695">
    <property type="entry name" value="PLC-like phosphodiesterases"/>
    <property type="match status" value="1"/>
</dbReference>
<evidence type="ECO:0000259" key="6">
    <source>
        <dbReference type="PROSITE" id="PS50004"/>
    </source>
</evidence>
<dbReference type="Pfam" id="PF00168">
    <property type="entry name" value="C2"/>
    <property type="match status" value="1"/>
</dbReference>
<dbReference type="PROSITE" id="PS50008">
    <property type="entry name" value="PIPLC_Y_DOMAIN"/>
    <property type="match status" value="1"/>
</dbReference>